<feature type="region of interest" description="Disordered" evidence="1">
    <location>
        <begin position="27"/>
        <end position="66"/>
    </location>
</feature>
<dbReference type="InterPro" id="IPR006059">
    <property type="entry name" value="SBP"/>
</dbReference>
<feature type="chain" id="PRO_5039432815" evidence="2">
    <location>
        <begin position="22"/>
        <end position="469"/>
    </location>
</feature>
<dbReference type="PANTHER" id="PTHR43649:SF12">
    <property type="entry name" value="DIACETYLCHITOBIOSE BINDING PROTEIN DASA"/>
    <property type="match status" value="1"/>
</dbReference>
<dbReference type="InterPro" id="IPR050490">
    <property type="entry name" value="Bact_solute-bd_prot1"/>
</dbReference>
<dbReference type="Proteomes" id="UP000292927">
    <property type="component" value="Unassembled WGS sequence"/>
</dbReference>
<dbReference type="Pfam" id="PF01547">
    <property type="entry name" value="SBP_bac_1"/>
    <property type="match status" value="1"/>
</dbReference>
<dbReference type="Gene3D" id="3.40.190.10">
    <property type="entry name" value="Periplasmic binding protein-like II"/>
    <property type="match status" value="1"/>
</dbReference>
<gene>
    <name evidence="3" type="ORF">EV209_1135</name>
</gene>
<comment type="caution">
    <text evidence="3">The sequence shown here is derived from an EMBL/GenBank/DDBJ whole genome shotgun (WGS) entry which is preliminary data.</text>
</comment>
<dbReference type="CDD" id="cd13585">
    <property type="entry name" value="PBP2_TMBP_like"/>
    <property type="match status" value="1"/>
</dbReference>
<dbReference type="EMBL" id="SGXF01000001">
    <property type="protein sequence ID" value="RZT03002.1"/>
    <property type="molecule type" value="Genomic_DNA"/>
</dbReference>
<evidence type="ECO:0000256" key="1">
    <source>
        <dbReference type="SAM" id="MobiDB-lite"/>
    </source>
</evidence>
<dbReference type="AlphaFoldDB" id="A0A4Q7PPX6"/>
<evidence type="ECO:0000256" key="2">
    <source>
        <dbReference type="SAM" id="SignalP"/>
    </source>
</evidence>
<name>A0A4Q7PPX6_9FIRM</name>
<proteinExistence type="predicted"/>
<keyword evidence="4" id="KW-1185">Reference proteome</keyword>
<feature type="compositionally biased region" description="Basic and acidic residues" evidence="1">
    <location>
        <begin position="37"/>
        <end position="57"/>
    </location>
</feature>
<reference evidence="3 4" key="1">
    <citation type="submission" date="2019-02" db="EMBL/GenBank/DDBJ databases">
        <title>Genomic Encyclopedia of Type Strains, Phase IV (KMG-IV): sequencing the most valuable type-strain genomes for metagenomic binning, comparative biology and taxonomic classification.</title>
        <authorList>
            <person name="Goeker M."/>
        </authorList>
    </citation>
    <scope>NUCLEOTIDE SEQUENCE [LARGE SCALE GENOMIC DNA]</scope>
    <source>
        <strain evidence="3 4">DSM 29486</strain>
    </source>
</reference>
<protein>
    <submittedName>
        <fullName evidence="3">Carbohydrate ABC transporter substrate-binding protein (CUT1 family)</fullName>
    </submittedName>
</protein>
<feature type="signal peptide" evidence="2">
    <location>
        <begin position="1"/>
        <end position="21"/>
    </location>
</feature>
<accession>A0A4Q7PPX6</accession>
<dbReference type="PANTHER" id="PTHR43649">
    <property type="entry name" value="ARABINOSE-BINDING PROTEIN-RELATED"/>
    <property type="match status" value="1"/>
</dbReference>
<evidence type="ECO:0000313" key="3">
    <source>
        <dbReference type="EMBL" id="RZT03002.1"/>
    </source>
</evidence>
<dbReference type="PROSITE" id="PS51257">
    <property type="entry name" value="PROKAR_LIPOPROTEIN"/>
    <property type="match status" value="1"/>
</dbReference>
<evidence type="ECO:0000313" key="4">
    <source>
        <dbReference type="Proteomes" id="UP000292927"/>
    </source>
</evidence>
<dbReference type="RefSeq" id="WP_130433847.1">
    <property type="nucleotide sequence ID" value="NZ_SGXF01000001.1"/>
</dbReference>
<keyword evidence="2" id="KW-0732">Signal</keyword>
<dbReference type="OrthoDB" id="362670at2"/>
<dbReference type="SUPFAM" id="SSF53850">
    <property type="entry name" value="Periplasmic binding protein-like II"/>
    <property type="match status" value="1"/>
</dbReference>
<sequence length="469" mass="51432">MKWRKVAALGMAAVMTAGVLAGCGGDSDATTAATTTKEAETTKAADKTEAPTTKGEETTAAEGNELSKDPVTLKVAMWDYTKTSYYKTMFAGFTEKYPNVTIEPVELDADNYEDVITTHLSAKADIDVVFMKSMPGLSALIDQGHVAPINDFLDKDKDYDASSYSGLVDYLTIEGKVYGLPFRKDNNIIYYNKDMFDAAGVEYPKDGMTMEEYYELAKKMTSGEGANKVYGAYVHTWAGNGYMYAARLGQMDKFTPEKYDVLKDYYELFLKMSDEGIIMDYGSAKTNNISYRDMFWNQQCAMMQMGTFQIGNLLDEEKDSANPLAFNWGVCSLPNFEGEGNTTGVGGVTPVSVGAYANNPEWAYELVSYLCGEEGAKVLASTGILPGFTSDAINQEYAKIPDTYKLAPKNLADYIDLDTYYCDEPMVGNGKAAGKAFDEVHSAIMTGSVGVEEGIQQMKEKVQEQLDLG</sequence>
<organism evidence="3 4">
    <name type="scientific">Cuneatibacter caecimuris</name>
    <dbReference type="NCBI Taxonomy" id="1796618"/>
    <lineage>
        <taxon>Bacteria</taxon>
        <taxon>Bacillati</taxon>
        <taxon>Bacillota</taxon>
        <taxon>Clostridia</taxon>
        <taxon>Lachnospirales</taxon>
        <taxon>Lachnospiraceae</taxon>
        <taxon>Cuneatibacter</taxon>
    </lineage>
</organism>